<dbReference type="RefSeq" id="WP_131156058.1">
    <property type="nucleotide sequence ID" value="NZ_CP036402.1"/>
</dbReference>
<sequence length="415" mass="43242">MARTGDEQEAAQEAAGPRDRVAAGAVVGAHTLQHLYQHGFYVILPEVYAALSLTPIAGGAIETARRVAGGVASMGGGFVLDRFQDKRILVLYLSLLTMGLGYLLVGVAPTYVVILVAVALANAAGSIWHPAALSLLSQRYPHRRGFWLALHRAAGSVGDVTGPLLVGALLTVLVWQGVLYGALPLALVFALLLWVVLRKAPQWQATTQAPTGERRSFREQSKALGAMLRGRSLRRLLLVGAFNGLGQGGLLVWLGIYLSETQGMGSVGIGVHTALLTGFGIVAGPLTGMLSDRVGRKPVIAGVLAAKSLIAVGMALAGSGVLLSLLVALMGTVMFGANSLIQAGALDVADGHDLEGSMIGLLWGVNALFAGLSPLVLGVLVQGIGFAVLFWYVAAVNALATVMALMLPRLERRGR</sequence>
<protein>
    <submittedName>
        <fullName evidence="7">MFS transporter</fullName>
    </submittedName>
</protein>
<dbReference type="PANTHER" id="PTHR43129">
    <property type="entry name" value="FOSMIDOMYCIN RESISTANCE PROTEIN"/>
    <property type="match status" value="1"/>
</dbReference>
<name>A0A411YIC7_9ACTN</name>
<feature type="transmembrane region" description="Helical" evidence="5">
    <location>
        <begin position="148"/>
        <end position="172"/>
    </location>
</feature>
<evidence type="ECO:0000256" key="3">
    <source>
        <dbReference type="ARBA" id="ARBA00022989"/>
    </source>
</evidence>
<feature type="transmembrane region" description="Helical" evidence="5">
    <location>
        <begin position="386"/>
        <end position="407"/>
    </location>
</feature>
<feature type="domain" description="Major facilitator superfamily (MFS) profile" evidence="6">
    <location>
        <begin position="1"/>
        <end position="412"/>
    </location>
</feature>
<feature type="transmembrane region" description="Helical" evidence="5">
    <location>
        <begin position="236"/>
        <end position="258"/>
    </location>
</feature>
<keyword evidence="8" id="KW-1185">Reference proteome</keyword>
<accession>A0A411YIC7</accession>
<feature type="transmembrane region" description="Helical" evidence="5">
    <location>
        <begin position="88"/>
        <end position="105"/>
    </location>
</feature>
<dbReference type="SUPFAM" id="SSF103473">
    <property type="entry name" value="MFS general substrate transporter"/>
    <property type="match status" value="1"/>
</dbReference>
<dbReference type="InterPro" id="IPR011701">
    <property type="entry name" value="MFS"/>
</dbReference>
<feature type="transmembrane region" description="Helical" evidence="5">
    <location>
        <begin position="111"/>
        <end position="136"/>
    </location>
</feature>
<dbReference type="OrthoDB" id="8953821at2"/>
<keyword evidence="2 5" id="KW-0812">Transmembrane</keyword>
<comment type="subcellular location">
    <subcellularLocation>
        <location evidence="1">Cell membrane</location>
        <topology evidence="1">Multi-pass membrane protein</topology>
    </subcellularLocation>
</comment>
<dbReference type="GO" id="GO:0005886">
    <property type="term" value="C:plasma membrane"/>
    <property type="evidence" value="ECO:0007669"/>
    <property type="project" value="UniProtKB-SubCell"/>
</dbReference>
<dbReference type="KEGG" id="erz:ER308_16780"/>
<reference evidence="7 8" key="1">
    <citation type="submission" date="2019-01" db="EMBL/GenBank/DDBJ databases">
        <title>Egibacter rhizosphaerae EGI 80759T.</title>
        <authorList>
            <person name="Chen D.-D."/>
            <person name="Tian Y."/>
            <person name="Jiao J.-Y."/>
            <person name="Zhang X.-T."/>
            <person name="Zhang Y.-G."/>
            <person name="Zhang Y."/>
            <person name="Xiao M."/>
            <person name="Shu W.-S."/>
            <person name="Li W.-J."/>
        </authorList>
    </citation>
    <scope>NUCLEOTIDE SEQUENCE [LARGE SCALE GENOMIC DNA]</scope>
    <source>
        <strain evidence="7 8">EGI 80759</strain>
    </source>
</reference>
<gene>
    <name evidence="7" type="ORF">ER308_16780</name>
</gene>
<feature type="transmembrane region" description="Helical" evidence="5">
    <location>
        <begin position="178"/>
        <end position="197"/>
    </location>
</feature>
<dbReference type="Gene3D" id="1.20.1250.20">
    <property type="entry name" value="MFS general substrate transporter like domains"/>
    <property type="match status" value="2"/>
</dbReference>
<dbReference type="InterPro" id="IPR005829">
    <property type="entry name" value="Sugar_transporter_CS"/>
</dbReference>
<dbReference type="Pfam" id="PF07690">
    <property type="entry name" value="MFS_1"/>
    <property type="match status" value="1"/>
</dbReference>
<dbReference type="EMBL" id="CP036402">
    <property type="protein sequence ID" value="QBI21065.1"/>
    <property type="molecule type" value="Genomic_DNA"/>
</dbReference>
<feature type="transmembrane region" description="Helical" evidence="5">
    <location>
        <begin position="358"/>
        <end position="380"/>
    </location>
</feature>
<dbReference type="AlphaFoldDB" id="A0A411YIC7"/>
<keyword evidence="4 5" id="KW-0472">Membrane</keyword>
<feature type="transmembrane region" description="Helical" evidence="5">
    <location>
        <begin position="264"/>
        <end position="287"/>
    </location>
</feature>
<dbReference type="PROSITE" id="PS00216">
    <property type="entry name" value="SUGAR_TRANSPORT_1"/>
    <property type="match status" value="1"/>
</dbReference>
<dbReference type="PANTHER" id="PTHR43129:SF1">
    <property type="entry name" value="FOSMIDOMYCIN RESISTANCE PROTEIN"/>
    <property type="match status" value="1"/>
</dbReference>
<organism evidence="7 8">
    <name type="scientific">Egibacter rhizosphaerae</name>
    <dbReference type="NCBI Taxonomy" id="1670831"/>
    <lineage>
        <taxon>Bacteria</taxon>
        <taxon>Bacillati</taxon>
        <taxon>Actinomycetota</taxon>
        <taxon>Nitriliruptoria</taxon>
        <taxon>Egibacterales</taxon>
        <taxon>Egibacteraceae</taxon>
        <taxon>Egibacter</taxon>
    </lineage>
</organism>
<evidence type="ECO:0000256" key="2">
    <source>
        <dbReference type="ARBA" id="ARBA00022692"/>
    </source>
</evidence>
<dbReference type="Proteomes" id="UP000291469">
    <property type="component" value="Chromosome"/>
</dbReference>
<evidence type="ECO:0000256" key="1">
    <source>
        <dbReference type="ARBA" id="ARBA00004651"/>
    </source>
</evidence>
<dbReference type="PROSITE" id="PS50850">
    <property type="entry name" value="MFS"/>
    <property type="match status" value="1"/>
</dbReference>
<evidence type="ECO:0000256" key="5">
    <source>
        <dbReference type="SAM" id="Phobius"/>
    </source>
</evidence>
<dbReference type="GO" id="GO:0022857">
    <property type="term" value="F:transmembrane transporter activity"/>
    <property type="evidence" value="ECO:0007669"/>
    <property type="project" value="InterPro"/>
</dbReference>
<dbReference type="InterPro" id="IPR020846">
    <property type="entry name" value="MFS_dom"/>
</dbReference>
<evidence type="ECO:0000256" key="4">
    <source>
        <dbReference type="ARBA" id="ARBA00023136"/>
    </source>
</evidence>
<proteinExistence type="predicted"/>
<dbReference type="InterPro" id="IPR036259">
    <property type="entry name" value="MFS_trans_sf"/>
</dbReference>
<evidence type="ECO:0000313" key="8">
    <source>
        <dbReference type="Proteomes" id="UP000291469"/>
    </source>
</evidence>
<evidence type="ECO:0000259" key="6">
    <source>
        <dbReference type="PROSITE" id="PS50850"/>
    </source>
</evidence>
<evidence type="ECO:0000313" key="7">
    <source>
        <dbReference type="EMBL" id="QBI21065.1"/>
    </source>
</evidence>
<keyword evidence="3 5" id="KW-1133">Transmembrane helix</keyword>